<dbReference type="Pfam" id="PF09967">
    <property type="entry name" value="DUF2201"/>
    <property type="match status" value="1"/>
</dbReference>
<evidence type="ECO:0000259" key="2">
    <source>
        <dbReference type="Pfam" id="PF13203"/>
    </source>
</evidence>
<reference evidence="5" key="1">
    <citation type="submission" date="2020-04" db="EMBL/GenBank/DDBJ databases">
        <authorList>
            <person name="Kittiwongwattana C."/>
        </authorList>
    </citation>
    <scope>NUCLEOTIDE SEQUENCE [LARGE SCALE GENOMIC DNA]</scope>
    <source>
        <strain evidence="4">1303</strain>
        <strain evidence="5">1310</strain>
    </source>
</reference>
<dbReference type="Proteomes" id="UP000503144">
    <property type="component" value="Chromosome"/>
</dbReference>
<dbReference type="Pfam" id="PF13203">
    <property type="entry name" value="DUF2201_N"/>
    <property type="match status" value="1"/>
</dbReference>
<dbReference type="PANTHER" id="PTHR38730:SF1">
    <property type="entry name" value="SLL7028 PROTEIN"/>
    <property type="match status" value="1"/>
</dbReference>
<sequence>MDHRRILEEVTRTSIELLMQEPFYSHFFAAINKEVTNPDSEIQTMAVGLRQRGHTLYINPTFWDHFFTDKRHRYGVVKHEVLHIVFKHTLVSEPTADRLLVNIAMDIVVNQYIDRAQLPVESVFLEGFPDLNLEKNQTWQYYYEKLVHLRDNIDTLYKDCDSARMLCSISAASHGMERHRQWREIFERSQLDKDLTSLEIDNLINIARSKTSEKSYGKLPGSFRAYLDSILLKSKPLVDWRRVIRLFSESSSKTKVRNTLKRPSRRFGTNPGIKIRKQKKLLIAVDTSGSVGGDELATFFNEVHHLWRQGAEIHVLECDAAVQRVYTYKGTPPEFILGRGGTDFNPPIAYGNDNFRPDGLIYFTDGVAPAPSVTARFPLLWVISNNGIGSDTDEFRALPGRKAKLISS</sequence>
<evidence type="ECO:0000259" key="1">
    <source>
        <dbReference type="Pfam" id="PF09967"/>
    </source>
</evidence>
<evidence type="ECO:0000313" key="6">
    <source>
        <dbReference type="Proteomes" id="UP000503144"/>
    </source>
</evidence>
<reference evidence="3" key="2">
    <citation type="submission" date="2020-09" db="EMBL/GenBank/DDBJ databases">
        <authorList>
            <person name="Kittiwongwattana C."/>
        </authorList>
    </citation>
    <scope>NUCLEOTIDE SEQUENCE</scope>
    <source>
        <strain evidence="3">1310</strain>
    </source>
</reference>
<gene>
    <name evidence="4" type="ORF">HF324_15320</name>
    <name evidence="3" type="ORF">HF329_15795</name>
</gene>
<name>A0AAE7D7T5_9BACT</name>
<dbReference type="Proteomes" id="UP000502421">
    <property type="component" value="Chromosome"/>
</dbReference>
<organism evidence="3 5">
    <name type="scientific">Chitinophaga oryzae</name>
    <dbReference type="NCBI Taxonomy" id="2725414"/>
    <lineage>
        <taxon>Bacteria</taxon>
        <taxon>Pseudomonadati</taxon>
        <taxon>Bacteroidota</taxon>
        <taxon>Chitinophagia</taxon>
        <taxon>Chitinophagales</taxon>
        <taxon>Chitinophagaceae</taxon>
        <taxon>Chitinophaga</taxon>
    </lineage>
</organism>
<dbReference type="EMBL" id="CP051204">
    <property type="protein sequence ID" value="QJB39156.1"/>
    <property type="molecule type" value="Genomic_DNA"/>
</dbReference>
<feature type="domain" description="VWA-like" evidence="1">
    <location>
        <begin position="282"/>
        <end position="386"/>
    </location>
</feature>
<dbReference type="InterPro" id="IPR018698">
    <property type="entry name" value="VWA-like_dom"/>
</dbReference>
<dbReference type="EMBL" id="CP051205">
    <property type="protein sequence ID" value="QJB32702.1"/>
    <property type="molecule type" value="Genomic_DNA"/>
</dbReference>
<dbReference type="InterPro" id="IPR025154">
    <property type="entry name" value="Put_metallopeptidase_dom"/>
</dbReference>
<evidence type="ECO:0000313" key="5">
    <source>
        <dbReference type="Proteomes" id="UP000502421"/>
    </source>
</evidence>
<feature type="domain" description="Putative metallopeptidase" evidence="2">
    <location>
        <begin position="49"/>
        <end position="267"/>
    </location>
</feature>
<proteinExistence type="predicted"/>
<evidence type="ECO:0000313" key="3">
    <source>
        <dbReference type="EMBL" id="QJB32702.1"/>
    </source>
</evidence>
<dbReference type="KEGG" id="coy:HF329_15795"/>
<dbReference type="AlphaFoldDB" id="A0AAE7D7T5"/>
<dbReference type="PANTHER" id="PTHR38730">
    <property type="entry name" value="SLL7028 PROTEIN"/>
    <property type="match status" value="1"/>
</dbReference>
<dbReference type="RefSeq" id="WP_168805138.1">
    <property type="nucleotide sequence ID" value="NZ_CP051204.2"/>
</dbReference>
<accession>A0AAE7D7T5</accession>
<keyword evidence="6" id="KW-1185">Reference proteome</keyword>
<protein>
    <recommendedName>
        <fullName evidence="7">Metallopeptidase domain-containing protein</fullName>
    </recommendedName>
</protein>
<evidence type="ECO:0008006" key="7">
    <source>
        <dbReference type="Google" id="ProtNLM"/>
    </source>
</evidence>
<evidence type="ECO:0000313" key="4">
    <source>
        <dbReference type="EMBL" id="QJB39156.1"/>
    </source>
</evidence>